<dbReference type="Proteomes" id="UP000821853">
    <property type="component" value="Chromosome 1"/>
</dbReference>
<evidence type="ECO:0000256" key="1">
    <source>
        <dbReference type="ARBA" id="ARBA00022679"/>
    </source>
</evidence>
<proteinExistence type="predicted"/>
<organism evidence="2 3">
    <name type="scientific">Haemaphysalis longicornis</name>
    <name type="common">Bush tick</name>
    <dbReference type="NCBI Taxonomy" id="44386"/>
    <lineage>
        <taxon>Eukaryota</taxon>
        <taxon>Metazoa</taxon>
        <taxon>Ecdysozoa</taxon>
        <taxon>Arthropoda</taxon>
        <taxon>Chelicerata</taxon>
        <taxon>Arachnida</taxon>
        <taxon>Acari</taxon>
        <taxon>Parasitiformes</taxon>
        <taxon>Ixodida</taxon>
        <taxon>Ixodoidea</taxon>
        <taxon>Ixodidae</taxon>
        <taxon>Haemaphysalinae</taxon>
        <taxon>Haemaphysalis</taxon>
    </lineage>
</organism>
<dbReference type="AlphaFoldDB" id="A0A9J6FHF6"/>
<dbReference type="Gene3D" id="3.30.1600.10">
    <property type="entry name" value="SIR2/SIRT2 'Small Domain"/>
    <property type="match status" value="1"/>
</dbReference>
<reference evidence="2 3" key="1">
    <citation type="journal article" date="2020" name="Cell">
        <title>Large-Scale Comparative Analyses of Tick Genomes Elucidate Their Genetic Diversity and Vector Capacities.</title>
        <authorList>
            <consortium name="Tick Genome and Microbiome Consortium (TIGMIC)"/>
            <person name="Jia N."/>
            <person name="Wang J."/>
            <person name="Shi W."/>
            <person name="Du L."/>
            <person name="Sun Y."/>
            <person name="Zhan W."/>
            <person name="Jiang J.F."/>
            <person name="Wang Q."/>
            <person name="Zhang B."/>
            <person name="Ji P."/>
            <person name="Bell-Sakyi L."/>
            <person name="Cui X.M."/>
            <person name="Yuan T.T."/>
            <person name="Jiang B.G."/>
            <person name="Yang W.F."/>
            <person name="Lam T.T."/>
            <person name="Chang Q.C."/>
            <person name="Ding S.J."/>
            <person name="Wang X.J."/>
            <person name="Zhu J.G."/>
            <person name="Ruan X.D."/>
            <person name="Zhao L."/>
            <person name="Wei J.T."/>
            <person name="Ye R.Z."/>
            <person name="Que T.C."/>
            <person name="Du C.H."/>
            <person name="Zhou Y.H."/>
            <person name="Cheng J.X."/>
            <person name="Dai P.F."/>
            <person name="Guo W.B."/>
            <person name="Han X.H."/>
            <person name="Huang E.J."/>
            <person name="Li L.F."/>
            <person name="Wei W."/>
            <person name="Gao Y.C."/>
            <person name="Liu J.Z."/>
            <person name="Shao H.Z."/>
            <person name="Wang X."/>
            <person name="Wang C.C."/>
            <person name="Yang T.C."/>
            <person name="Huo Q.B."/>
            <person name="Li W."/>
            <person name="Chen H.Y."/>
            <person name="Chen S.E."/>
            <person name="Zhou L.G."/>
            <person name="Ni X.B."/>
            <person name="Tian J.H."/>
            <person name="Sheng Y."/>
            <person name="Liu T."/>
            <person name="Pan Y.S."/>
            <person name="Xia L.Y."/>
            <person name="Li J."/>
            <person name="Zhao F."/>
            <person name="Cao W.C."/>
        </authorList>
    </citation>
    <scope>NUCLEOTIDE SEQUENCE [LARGE SCALE GENOMIC DNA]</scope>
    <source>
        <strain evidence="2">HaeL-2018</strain>
    </source>
</reference>
<keyword evidence="1" id="KW-0808">Transferase</keyword>
<keyword evidence="3" id="KW-1185">Reference proteome</keyword>
<evidence type="ECO:0000313" key="3">
    <source>
        <dbReference type="Proteomes" id="UP000821853"/>
    </source>
</evidence>
<sequence length="346" mass="39625">MAESERQPISERGVTWEERQMNAGADPRDLPEIVLPDGAEIPSHLDRLCMRKLLVSMINKVQPLRCIKMAHVNTLDDVIQLLRSCCGESLRSLALEFPSHTESHIICSRISIYPCLMRRISNTARSTGYVRHPFLSQELPTPPDPQATFDIHFFPKDSQHRQIHRLRSTSTSFARTPTTARSTGYVRHPFLSQGLPPPPDPQATFDIHFFRKDPQHRQIHRLCSTSISFPRTPNTARSTGYVRHPFLSQGLPTPPDPQATFDIHFFRKDPQHHQIHRLCSTSIYFARTPTTARSTGYARHPLLSQGPPTPPDPQAMFDLHFFRKDPRPFFKFVNEIYPGQFQPSAI</sequence>
<evidence type="ECO:0000313" key="2">
    <source>
        <dbReference type="EMBL" id="KAH9362445.1"/>
    </source>
</evidence>
<comment type="caution">
    <text evidence="2">The sequence shown here is derived from an EMBL/GenBank/DDBJ whole genome shotgun (WGS) entry which is preliminary data.</text>
</comment>
<name>A0A9J6FHF6_HAELO</name>
<dbReference type="GO" id="GO:0016740">
    <property type="term" value="F:transferase activity"/>
    <property type="evidence" value="ECO:0007669"/>
    <property type="project" value="UniProtKB-KW"/>
</dbReference>
<protein>
    <submittedName>
        <fullName evidence="2">Uncharacterized protein</fullName>
    </submittedName>
</protein>
<dbReference type="EMBL" id="JABSTR010000001">
    <property type="protein sequence ID" value="KAH9362445.1"/>
    <property type="molecule type" value="Genomic_DNA"/>
</dbReference>
<dbReference type="InterPro" id="IPR029035">
    <property type="entry name" value="DHS-like_NAD/FAD-binding_dom"/>
</dbReference>
<accession>A0A9J6FHF6</accession>
<gene>
    <name evidence="2" type="ORF">HPB48_020145</name>
</gene>
<dbReference type="SUPFAM" id="SSF52467">
    <property type="entry name" value="DHS-like NAD/FAD-binding domain"/>
    <property type="match status" value="1"/>
</dbReference>
<dbReference type="InterPro" id="IPR026591">
    <property type="entry name" value="Sirtuin_cat_small_dom_sf"/>
</dbReference>
<dbReference type="VEuPathDB" id="VectorBase:HLOH_039986"/>